<dbReference type="InterPro" id="IPR050406">
    <property type="entry name" value="FGGY_Carb_Kinase"/>
</dbReference>
<dbReference type="InterPro" id="IPR043129">
    <property type="entry name" value="ATPase_NBD"/>
</dbReference>
<gene>
    <name evidence="6" type="primary">xylB_9</name>
    <name evidence="6" type="ORF">BWY41_01276</name>
</gene>
<keyword evidence="3 6" id="KW-0418">Kinase</keyword>
<comment type="caution">
    <text evidence="6">The sequence shown here is derived from an EMBL/GenBank/DDBJ whole genome shotgun (WGS) entry which is preliminary data.</text>
</comment>
<dbReference type="PANTHER" id="PTHR43095:SF5">
    <property type="entry name" value="XYLULOSE KINASE"/>
    <property type="match status" value="1"/>
</dbReference>
<feature type="domain" description="Carbohydrate kinase FGGY C-terminal" evidence="5">
    <location>
        <begin position="284"/>
        <end position="435"/>
    </location>
</feature>
<dbReference type="EC" id="2.7.1.17" evidence="6"/>
<evidence type="ECO:0000256" key="2">
    <source>
        <dbReference type="ARBA" id="ARBA00022679"/>
    </source>
</evidence>
<dbReference type="CDD" id="cd07773">
    <property type="entry name" value="ASKHA_NBD_FGGY_FK"/>
    <property type="match status" value="1"/>
</dbReference>
<evidence type="ECO:0000313" key="6">
    <source>
        <dbReference type="EMBL" id="OQA57457.1"/>
    </source>
</evidence>
<dbReference type="GO" id="GO:0004856">
    <property type="term" value="F:D-xylulokinase activity"/>
    <property type="evidence" value="ECO:0007669"/>
    <property type="project" value="UniProtKB-EC"/>
</dbReference>
<dbReference type="AlphaFoldDB" id="A0A1V5SSG9"/>
<dbReference type="InterPro" id="IPR000577">
    <property type="entry name" value="Carb_kinase_FGGY"/>
</dbReference>
<accession>A0A1V5SSG9</accession>
<dbReference type="Proteomes" id="UP000485569">
    <property type="component" value="Unassembled WGS sequence"/>
</dbReference>
<dbReference type="Pfam" id="PF00370">
    <property type="entry name" value="FGGY_N"/>
    <property type="match status" value="1"/>
</dbReference>
<reference evidence="6" key="1">
    <citation type="submission" date="2017-02" db="EMBL/GenBank/DDBJ databases">
        <title>Delving into the versatile metabolic prowess of the omnipresent phylum Bacteroidetes.</title>
        <authorList>
            <person name="Nobu M.K."/>
            <person name="Mei R."/>
            <person name="Narihiro T."/>
            <person name="Kuroda K."/>
            <person name="Liu W.-T."/>
        </authorList>
    </citation>
    <scope>NUCLEOTIDE SEQUENCE</scope>
    <source>
        <strain evidence="6">ADurb.Bin276</strain>
    </source>
</reference>
<evidence type="ECO:0000259" key="5">
    <source>
        <dbReference type="Pfam" id="PF02782"/>
    </source>
</evidence>
<evidence type="ECO:0000259" key="4">
    <source>
        <dbReference type="Pfam" id="PF00370"/>
    </source>
</evidence>
<dbReference type="Pfam" id="PF02782">
    <property type="entry name" value="FGGY_C"/>
    <property type="match status" value="1"/>
</dbReference>
<sequence>MAHLLGIDIGTTNTKIIIFSENGDIIEERAFPTPFISDEYGGCYQPQEVLNALLENLKGFSSDAKKEVVALSISSFAEVMVGLDQSLQPITKSPAWFDTRTDFIFQEMKGIINNEKIYRLTGLSPQSKYSFYKLVWHREVEPKVFQSVRCWTSMSGYILAALSGVLSFDYSLASRTMFFDQNNRQWSQELLDIIGVPLEKMSQLTPSGIVLGTIQKDIARFTGLPENLQVVTGGHDHLCAAVAVGVFKQGQVLISTGTTENLTMALDAIPHIDFSQLKRSFSWGHHAIPERYYGMSGIYSGGYSLEWFLKLINEKYQYLKEMPQDIPKEISLFFPYLLGADYDGARGAFINLEGKMEKADLTKSLIISLGFEYKDLWDIMAQNLNIRVERVTNVGGGTQNDFWMKVKAAVLNEKILVPQDKEGSCKGAAILAGIASGLYKEPEDAYRKTFHLAKIYEPDPDLRESLLPWYRLYLELRDDIRHLNEKIKIIQTGRRK</sequence>
<evidence type="ECO:0000256" key="3">
    <source>
        <dbReference type="ARBA" id="ARBA00022777"/>
    </source>
</evidence>
<feature type="domain" description="Carbohydrate kinase FGGY N-terminal" evidence="4">
    <location>
        <begin position="4"/>
        <end position="242"/>
    </location>
</feature>
<comment type="similarity">
    <text evidence="1">Belongs to the FGGY kinase family.</text>
</comment>
<dbReference type="EMBL" id="MWBQ01000090">
    <property type="protein sequence ID" value="OQA57457.1"/>
    <property type="molecule type" value="Genomic_DNA"/>
</dbReference>
<dbReference type="Gene3D" id="3.30.420.40">
    <property type="match status" value="2"/>
</dbReference>
<dbReference type="PANTHER" id="PTHR43095">
    <property type="entry name" value="SUGAR KINASE"/>
    <property type="match status" value="1"/>
</dbReference>
<protein>
    <submittedName>
        <fullName evidence="6">Xylulose kinase</fullName>
        <ecNumber evidence="6">2.7.1.17</ecNumber>
    </submittedName>
</protein>
<dbReference type="PIRSF" id="PIRSF000538">
    <property type="entry name" value="GlpK"/>
    <property type="match status" value="1"/>
</dbReference>
<proteinExistence type="inferred from homology"/>
<dbReference type="InterPro" id="IPR018485">
    <property type="entry name" value="FGGY_C"/>
</dbReference>
<organism evidence="6">
    <name type="scientific">Candidatus Atribacter allofermentans</name>
    <dbReference type="NCBI Taxonomy" id="1852833"/>
    <lineage>
        <taxon>Bacteria</taxon>
        <taxon>Pseudomonadati</taxon>
        <taxon>Atribacterota</taxon>
        <taxon>Atribacteria</taxon>
        <taxon>Atribacterales</taxon>
        <taxon>Atribacteraceae</taxon>
        <taxon>Atribacter</taxon>
    </lineage>
</organism>
<keyword evidence="2 6" id="KW-0808">Transferase</keyword>
<dbReference type="SUPFAM" id="SSF53067">
    <property type="entry name" value="Actin-like ATPase domain"/>
    <property type="match status" value="2"/>
</dbReference>
<evidence type="ECO:0000256" key="1">
    <source>
        <dbReference type="ARBA" id="ARBA00009156"/>
    </source>
</evidence>
<name>A0A1V5SSG9_9BACT</name>
<dbReference type="InterPro" id="IPR018484">
    <property type="entry name" value="FGGY_N"/>
</dbReference>